<keyword evidence="1 2" id="KW-0175">Coiled coil</keyword>
<proteinExistence type="predicted"/>
<dbReference type="Proteomes" id="UP001465755">
    <property type="component" value="Unassembled WGS sequence"/>
</dbReference>
<dbReference type="AlphaFoldDB" id="A0AAW1NZN0"/>
<feature type="domain" description="Cilia- and flagella-associated protein 58 central coiled coil" evidence="3">
    <location>
        <begin position="368"/>
        <end position="667"/>
    </location>
</feature>
<feature type="coiled-coil region" evidence="2">
    <location>
        <begin position="546"/>
        <end position="608"/>
    </location>
</feature>
<evidence type="ECO:0000313" key="4">
    <source>
        <dbReference type="EMBL" id="KAK9800214.1"/>
    </source>
</evidence>
<evidence type="ECO:0000313" key="5">
    <source>
        <dbReference type="Proteomes" id="UP001465755"/>
    </source>
</evidence>
<name>A0AAW1NZN0_9CHLO</name>
<dbReference type="InterPro" id="IPR049270">
    <property type="entry name" value="CFAP58_CC"/>
</dbReference>
<accession>A0AAW1NZN0</accession>
<feature type="coiled-coil region" evidence="2">
    <location>
        <begin position="107"/>
        <end position="202"/>
    </location>
</feature>
<dbReference type="GO" id="GO:0005856">
    <property type="term" value="C:cytoskeleton"/>
    <property type="evidence" value="ECO:0007669"/>
    <property type="project" value="TreeGrafter"/>
</dbReference>
<sequence length="874" mass="98322">MEDVEQKLNNGWGVNDLDAIEDHFQEVLEAMQADPGLEHFAEEYAKLLRTVKQLHDNERYLTKRCTELTKDSIESSAHVKAANVLGEEDQKTILALRNEIENAWTQLDASREKEQRARDTIAALKGELDNLSSLVETAPEREHEEHIARLMLEKEEIMQTRDNQLEQMSMLRSQADGLVERLHQAEERGQQLEVELATLHKTATHRKIEAEKAGKREEKLGRDIAQAKKSLEARTAELAQKTADIKLYEERISQTDIRLIAAQTALEKTERETAQAQEHIKGLTRSLDEATAKNEEIKADNISMASSIRQQEEGARAARMEVAKLNRTKEATIMKLKQVEQKRAETEQTRDDLKMEVARAAQSAGQLKGQADLQAAKYAELVRERDVLLKMRNKDEDTRHHQADLIRMIQGHRTNLQNEISVQKAENAKVESQVLKVQREKATLLQDAERSAQMVAETEEQLRQQAAELAEQMAAAAEGEAKLRAQEKACETMRGERNQAAKALLDAQQELDGLRRKHTLLAHQVEQQKGEAEAKDGALVKEHMERTRVEQDNDSLTNNVVGMRQELAAAHSALAARKAEVTRLSELLTETQQERLKAQKEVDVAMADYASQKAQLQRKSREVDLLYEKIRLQRANLSQGHAAYVERVKEMRLLKLHLADSLRELEVLRGNTASMESLKTEVKRLSTSLLQEQGKCRALSDELETPLNVHRWRKLEGSDPTTYELIHKVQALQKRLLATTEAVACKEAALADKQALIQQLKSTLERSPGPDASAQLSASQGELRAKQKAMKAMAAELGMCHTQVRGYQRDIAILSKQLNDAKMAVHTQKRSASAGLGSPVAHHMDLEDGSPQEEALQIKAISMTTLNSTPQLVA</sequence>
<gene>
    <name evidence="4" type="ORF">WJX73_010295</name>
</gene>
<dbReference type="EMBL" id="JALJOQ010000085">
    <property type="protein sequence ID" value="KAK9800214.1"/>
    <property type="molecule type" value="Genomic_DNA"/>
</dbReference>
<evidence type="ECO:0000256" key="2">
    <source>
        <dbReference type="SAM" id="Coils"/>
    </source>
</evidence>
<comment type="caution">
    <text evidence="4">The sequence shown here is derived from an EMBL/GenBank/DDBJ whole genome shotgun (WGS) entry which is preliminary data.</text>
</comment>
<reference evidence="4 5" key="1">
    <citation type="journal article" date="2024" name="Nat. Commun.">
        <title>Phylogenomics reveals the evolutionary origins of lichenization in chlorophyte algae.</title>
        <authorList>
            <person name="Puginier C."/>
            <person name="Libourel C."/>
            <person name="Otte J."/>
            <person name="Skaloud P."/>
            <person name="Haon M."/>
            <person name="Grisel S."/>
            <person name="Petersen M."/>
            <person name="Berrin J.G."/>
            <person name="Delaux P.M."/>
            <person name="Dal Grande F."/>
            <person name="Keller J."/>
        </authorList>
    </citation>
    <scope>NUCLEOTIDE SEQUENCE [LARGE SCALE GENOMIC DNA]</scope>
    <source>
        <strain evidence="4 5">SAG 2036</strain>
    </source>
</reference>
<feature type="coiled-coil region" evidence="2">
    <location>
        <begin position="231"/>
        <end position="363"/>
    </location>
</feature>
<dbReference type="Pfam" id="PF21771">
    <property type="entry name" value="CFAP58_CC"/>
    <property type="match status" value="1"/>
</dbReference>
<evidence type="ECO:0000259" key="3">
    <source>
        <dbReference type="Pfam" id="PF21771"/>
    </source>
</evidence>
<organism evidence="4 5">
    <name type="scientific">Symbiochloris irregularis</name>
    <dbReference type="NCBI Taxonomy" id="706552"/>
    <lineage>
        <taxon>Eukaryota</taxon>
        <taxon>Viridiplantae</taxon>
        <taxon>Chlorophyta</taxon>
        <taxon>core chlorophytes</taxon>
        <taxon>Trebouxiophyceae</taxon>
        <taxon>Trebouxiales</taxon>
        <taxon>Trebouxiaceae</taxon>
        <taxon>Symbiochloris</taxon>
    </lineage>
</organism>
<dbReference type="PANTHER" id="PTHR32083:SF0">
    <property type="entry name" value="CILIA AND FLAGELLA-ASSOCIATED PROTEIN 58"/>
    <property type="match status" value="1"/>
</dbReference>
<dbReference type="PANTHER" id="PTHR32083">
    <property type="entry name" value="CILIA AND FLAGELLA-ASSOCIATED PROTEIN 58-RELATED"/>
    <property type="match status" value="1"/>
</dbReference>
<evidence type="ECO:0000256" key="1">
    <source>
        <dbReference type="ARBA" id="ARBA00023054"/>
    </source>
</evidence>
<feature type="coiled-coil region" evidence="2">
    <location>
        <begin position="413"/>
        <end position="517"/>
    </location>
</feature>
<protein>
    <recommendedName>
        <fullName evidence="3">Cilia- and flagella-associated protein 58 central coiled coil domain-containing protein</fullName>
    </recommendedName>
</protein>
<keyword evidence="5" id="KW-1185">Reference proteome</keyword>